<gene>
    <name evidence="1" type="ORF">AWRIB429_2104</name>
</gene>
<dbReference type="Proteomes" id="UP000003075">
    <property type="component" value="Unassembled WGS sequence"/>
</dbReference>
<accession>D3LCM5</accession>
<comment type="caution">
    <text evidence="1">The sequence shown here is derived from an EMBL/GenBank/DDBJ whole genome shotgun (WGS) entry which is preliminary data.</text>
</comment>
<dbReference type="AlphaFoldDB" id="D3LCM5"/>
<organism evidence="1 2">
    <name type="scientific">Oenococcus oeni AWRIB429</name>
    <dbReference type="NCBI Taxonomy" id="655225"/>
    <lineage>
        <taxon>Bacteria</taxon>
        <taxon>Bacillati</taxon>
        <taxon>Bacillota</taxon>
        <taxon>Bacilli</taxon>
        <taxon>Lactobacillales</taxon>
        <taxon>Lactobacillaceae</taxon>
        <taxon>Oenococcus</taxon>
    </lineage>
</organism>
<protein>
    <submittedName>
        <fullName evidence="1">Uncharacterized protein</fullName>
    </submittedName>
</protein>
<name>D3LCM5_OENOE</name>
<dbReference type="EMBL" id="ACSE01000041">
    <property type="protein sequence ID" value="EFD87362.1"/>
    <property type="molecule type" value="Genomic_DNA"/>
</dbReference>
<sequence length="120" mass="12582">MGRGALEPAVGFPVVPDAVDDVGAIRIGIHHVADFVGIILEVGIDGDNHIGGFHGFTHAGDQRRLVAEVAGKTQSAHARIHGVQFFDDVPGVIHGTIIDDQDVGTLTEDGLRGDLVFNGQ</sequence>
<proteinExistence type="predicted"/>
<reference evidence="1 2" key="1">
    <citation type="journal article" date="2010" name="Appl. Microbiol. Biotechnol.">
        <title>Genotypic diversity in Oenococcus oeni by high-density microarray comparative genome hybridization and whole genome sequencing.</title>
        <authorList>
            <person name="Borneman A.R."/>
            <person name="Bartowsky E.J."/>
            <person name="McCarthy J."/>
            <person name="Chambers P.J."/>
        </authorList>
    </citation>
    <scope>NUCLEOTIDE SEQUENCE [LARGE SCALE GENOMIC DNA]</scope>
    <source>
        <strain evidence="1 2">AWRIB429</strain>
    </source>
</reference>
<evidence type="ECO:0000313" key="2">
    <source>
        <dbReference type="Proteomes" id="UP000003075"/>
    </source>
</evidence>
<evidence type="ECO:0000313" key="1">
    <source>
        <dbReference type="EMBL" id="EFD87362.1"/>
    </source>
</evidence>